<dbReference type="Proteomes" id="UP000005426">
    <property type="component" value="Unassembled WGS sequence"/>
</dbReference>
<comment type="caution">
    <text evidence="1">The sequence shown here is derived from an EMBL/GenBank/DDBJ whole genome shotgun (WGS) entry which is preliminary data.</text>
</comment>
<evidence type="ECO:0000313" key="2">
    <source>
        <dbReference type="Proteomes" id="UP000005426"/>
    </source>
</evidence>
<name>G9NGW7_HYPAI</name>
<dbReference type="HOGENOM" id="CLU_2705116_0_0_1"/>
<dbReference type="EMBL" id="ABDG02000015">
    <property type="protein sequence ID" value="EHK49865.1"/>
    <property type="molecule type" value="Genomic_DNA"/>
</dbReference>
<proteinExistence type="predicted"/>
<evidence type="ECO:0000313" key="1">
    <source>
        <dbReference type="EMBL" id="EHK49865.1"/>
    </source>
</evidence>
<dbReference type="AlphaFoldDB" id="G9NGW7"/>
<reference evidence="1 2" key="1">
    <citation type="journal article" date="2011" name="Genome Biol.">
        <title>Comparative genome sequence analysis underscores mycoparasitism as the ancestral life style of Trichoderma.</title>
        <authorList>
            <person name="Kubicek C.P."/>
            <person name="Herrera-Estrella A."/>
            <person name="Seidl-Seiboth V."/>
            <person name="Martinez D.A."/>
            <person name="Druzhinina I.S."/>
            <person name="Thon M."/>
            <person name="Zeilinger S."/>
            <person name="Casas-Flores S."/>
            <person name="Horwitz B.A."/>
            <person name="Mukherjee P.K."/>
            <person name="Mukherjee M."/>
            <person name="Kredics L."/>
            <person name="Alcaraz L.D."/>
            <person name="Aerts A."/>
            <person name="Antal Z."/>
            <person name="Atanasova L."/>
            <person name="Cervantes-Badillo M.G."/>
            <person name="Challacombe J."/>
            <person name="Chertkov O."/>
            <person name="McCluskey K."/>
            <person name="Coulpier F."/>
            <person name="Deshpande N."/>
            <person name="von Doehren H."/>
            <person name="Ebbole D.J."/>
            <person name="Esquivel-Naranjo E.U."/>
            <person name="Fekete E."/>
            <person name="Flipphi M."/>
            <person name="Glaser F."/>
            <person name="Gomez-Rodriguez E.Y."/>
            <person name="Gruber S."/>
            <person name="Han C."/>
            <person name="Henrissat B."/>
            <person name="Hermosa R."/>
            <person name="Hernandez-Onate M."/>
            <person name="Karaffa L."/>
            <person name="Kosti I."/>
            <person name="Le Crom S."/>
            <person name="Lindquist E."/>
            <person name="Lucas S."/>
            <person name="Luebeck M."/>
            <person name="Luebeck P.S."/>
            <person name="Margeot A."/>
            <person name="Metz B."/>
            <person name="Misra M."/>
            <person name="Nevalainen H."/>
            <person name="Omann M."/>
            <person name="Packer N."/>
            <person name="Perrone G."/>
            <person name="Uresti-Rivera E.E."/>
            <person name="Salamov A."/>
            <person name="Schmoll M."/>
            <person name="Seiboth B."/>
            <person name="Shapiro H."/>
            <person name="Sukno S."/>
            <person name="Tamayo-Ramos J.A."/>
            <person name="Tisch D."/>
            <person name="Wiest A."/>
            <person name="Wilkinson H.H."/>
            <person name="Zhang M."/>
            <person name="Coutinho P.M."/>
            <person name="Kenerley C.M."/>
            <person name="Monte E."/>
            <person name="Baker S.E."/>
            <person name="Grigoriev I.V."/>
        </authorList>
    </citation>
    <scope>NUCLEOTIDE SEQUENCE [LARGE SCALE GENOMIC DNA]</scope>
    <source>
        <strain evidence="2">ATCC 20476 / IMI 206040</strain>
    </source>
</reference>
<organism evidence="1 2">
    <name type="scientific">Hypocrea atroviridis (strain ATCC 20476 / IMI 206040)</name>
    <name type="common">Trichoderma atroviride</name>
    <dbReference type="NCBI Taxonomy" id="452589"/>
    <lineage>
        <taxon>Eukaryota</taxon>
        <taxon>Fungi</taxon>
        <taxon>Dikarya</taxon>
        <taxon>Ascomycota</taxon>
        <taxon>Pezizomycotina</taxon>
        <taxon>Sordariomycetes</taxon>
        <taxon>Hypocreomycetidae</taxon>
        <taxon>Hypocreales</taxon>
        <taxon>Hypocreaceae</taxon>
        <taxon>Trichoderma</taxon>
    </lineage>
</organism>
<gene>
    <name evidence="1" type="ORF">TRIATDRAFT_289269</name>
</gene>
<protein>
    <submittedName>
        <fullName evidence="1">Uncharacterized protein</fullName>
    </submittedName>
</protein>
<accession>G9NGW7</accession>
<keyword evidence="2" id="KW-1185">Reference proteome</keyword>
<sequence>MQRLGDLEGQRPITPLFSPVPVQDLHHPCFFRYLVVSTRFSTAFLVADPWISTPVWVFYGRVTQSQCRFFLWS</sequence>